<organism evidence="3 4">
    <name type="scientific">Denitromonas iodatirespirans</name>
    <dbReference type="NCBI Taxonomy" id="2795389"/>
    <lineage>
        <taxon>Bacteria</taxon>
        <taxon>Pseudomonadati</taxon>
        <taxon>Pseudomonadota</taxon>
        <taxon>Betaproteobacteria</taxon>
        <taxon>Rhodocyclales</taxon>
        <taxon>Zoogloeaceae</taxon>
        <taxon>Denitromonas</taxon>
    </lineage>
</organism>
<keyword evidence="4" id="KW-1185">Reference proteome</keyword>
<dbReference type="EMBL" id="JAEKFT010000026">
    <property type="protein sequence ID" value="MBT0963211.1"/>
    <property type="molecule type" value="Genomic_DNA"/>
</dbReference>
<protein>
    <submittedName>
        <fullName evidence="3">Flocculation-associated PEP-CTERM protein PepA</fullName>
    </submittedName>
</protein>
<keyword evidence="1" id="KW-0732">Signal</keyword>
<dbReference type="AlphaFoldDB" id="A0A944DDT8"/>
<name>A0A944DDT8_DENI1</name>
<evidence type="ECO:0000313" key="3">
    <source>
        <dbReference type="EMBL" id="MBT0963211.1"/>
    </source>
</evidence>
<sequence>MTKLMSKTLAAAALAASLGFASTQASAAFLDFTVDEGSVPGAGANMFTADKLNGAYAEKITFDGLGGFSTTAYATMGQVLSNDGTTDISATTQLGTGVYKMYAIFSSSGNVAPSGPGFAFTGASGSFSLYIDPSNDTTFTLGADGTVLPTVTDAAADDYLIASTATLTSANGFLLTGVGGFFDLVFDDFLLTAAGSAYFVDPNPFHMRTNVDGDFDNFAVSGTQTVTGDVSAVFIPEPGSLALLGVAMAGLGASLRRRK</sequence>
<gene>
    <name evidence="3" type="primary">pepA</name>
    <name evidence="3" type="ORF">I8J34_18670</name>
</gene>
<dbReference type="NCBIfam" id="TIGR02595">
    <property type="entry name" value="PEP_CTERM"/>
    <property type="match status" value="1"/>
</dbReference>
<feature type="signal peptide" evidence="1">
    <location>
        <begin position="1"/>
        <end position="27"/>
    </location>
</feature>
<dbReference type="InterPro" id="IPR013424">
    <property type="entry name" value="Ice-binding_C"/>
</dbReference>
<feature type="chain" id="PRO_5037347666" evidence="1">
    <location>
        <begin position="28"/>
        <end position="259"/>
    </location>
</feature>
<dbReference type="Pfam" id="PF07589">
    <property type="entry name" value="PEP-CTERM"/>
    <property type="match status" value="1"/>
</dbReference>
<reference evidence="4" key="1">
    <citation type="journal article" date="2022" name="ISME J.">
        <title>Genetic and phylogenetic analysis of dissimilatory iodate-reducing bacteria identifies potential niches across the world's oceans.</title>
        <authorList>
            <person name="Reyes-Umana V."/>
            <person name="Henning Z."/>
            <person name="Lee K."/>
            <person name="Barnum T.P."/>
            <person name="Coates J.D."/>
        </authorList>
    </citation>
    <scope>NUCLEOTIDE SEQUENCE [LARGE SCALE GENOMIC DNA]</scope>
    <source>
        <strain evidence="4">IR12</strain>
    </source>
</reference>
<evidence type="ECO:0000256" key="1">
    <source>
        <dbReference type="SAM" id="SignalP"/>
    </source>
</evidence>
<evidence type="ECO:0000259" key="2">
    <source>
        <dbReference type="Pfam" id="PF07589"/>
    </source>
</evidence>
<comment type="caution">
    <text evidence="3">The sequence shown here is derived from an EMBL/GenBank/DDBJ whole genome shotgun (WGS) entry which is preliminary data.</text>
</comment>
<proteinExistence type="predicted"/>
<dbReference type="RefSeq" id="WP_214363147.1">
    <property type="nucleotide sequence ID" value="NZ_JAEKFT010000026.1"/>
</dbReference>
<accession>A0A944DDT8</accession>
<feature type="domain" description="Ice-binding protein C-terminal" evidence="2">
    <location>
        <begin position="235"/>
        <end position="257"/>
    </location>
</feature>
<evidence type="ECO:0000313" key="4">
    <source>
        <dbReference type="Proteomes" id="UP000694660"/>
    </source>
</evidence>
<dbReference type="NCBIfam" id="NF033554">
    <property type="entry name" value="floc_PepA"/>
    <property type="match status" value="1"/>
</dbReference>
<dbReference type="Proteomes" id="UP000694660">
    <property type="component" value="Unassembled WGS sequence"/>
</dbReference>